<dbReference type="Proteomes" id="UP000613177">
    <property type="component" value="Unassembled WGS sequence"/>
</dbReference>
<gene>
    <name evidence="2" type="ORF">INT48_002543</name>
</gene>
<evidence type="ECO:0000256" key="1">
    <source>
        <dbReference type="SAM" id="Phobius"/>
    </source>
</evidence>
<dbReference type="AlphaFoldDB" id="A0A8H7VXG0"/>
<dbReference type="EMBL" id="JAEPRE010000001">
    <property type="protein sequence ID" value="KAG2237981.1"/>
    <property type="molecule type" value="Genomic_DNA"/>
</dbReference>
<protein>
    <submittedName>
        <fullName evidence="2">Uncharacterized protein</fullName>
    </submittedName>
</protein>
<evidence type="ECO:0000313" key="3">
    <source>
        <dbReference type="Proteomes" id="UP000613177"/>
    </source>
</evidence>
<keyword evidence="1" id="KW-0812">Transmembrane</keyword>
<keyword evidence="3" id="KW-1185">Reference proteome</keyword>
<name>A0A8H7VXG0_9FUNG</name>
<evidence type="ECO:0000313" key="2">
    <source>
        <dbReference type="EMBL" id="KAG2237981.1"/>
    </source>
</evidence>
<sequence length="74" mass="8980">MIVALQQRHRLETLWLVAVIVFPLHLYWFYGILTQQLNRYSIHWSSLYKPNPPMALLSKRRKPKHSFLDKIYTI</sequence>
<keyword evidence="1" id="KW-1133">Transmembrane helix</keyword>
<feature type="transmembrane region" description="Helical" evidence="1">
    <location>
        <begin position="14"/>
        <end position="33"/>
    </location>
</feature>
<accession>A0A8H7VXG0</accession>
<keyword evidence="1" id="KW-0472">Membrane</keyword>
<proteinExistence type="predicted"/>
<organism evidence="2 3">
    <name type="scientific">Thamnidium elegans</name>
    <dbReference type="NCBI Taxonomy" id="101142"/>
    <lineage>
        <taxon>Eukaryota</taxon>
        <taxon>Fungi</taxon>
        <taxon>Fungi incertae sedis</taxon>
        <taxon>Mucoromycota</taxon>
        <taxon>Mucoromycotina</taxon>
        <taxon>Mucoromycetes</taxon>
        <taxon>Mucorales</taxon>
        <taxon>Mucorineae</taxon>
        <taxon>Mucoraceae</taxon>
        <taxon>Thamnidium</taxon>
    </lineage>
</organism>
<reference evidence="2" key="1">
    <citation type="submission" date="2021-01" db="EMBL/GenBank/DDBJ databases">
        <title>Metabolic potential, ecology and presence of endohyphal bacteria is reflected in genomic diversity of Mucoromycotina.</title>
        <authorList>
            <person name="Muszewska A."/>
            <person name="Okrasinska A."/>
            <person name="Steczkiewicz K."/>
            <person name="Drgas O."/>
            <person name="Orlowska M."/>
            <person name="Perlinska-Lenart U."/>
            <person name="Aleksandrzak-Piekarczyk T."/>
            <person name="Szatraj K."/>
            <person name="Zielenkiewicz U."/>
            <person name="Pilsyk S."/>
            <person name="Malc E."/>
            <person name="Mieczkowski P."/>
            <person name="Kruszewska J.S."/>
            <person name="Biernat P."/>
            <person name="Pawlowska J."/>
        </authorList>
    </citation>
    <scope>NUCLEOTIDE SEQUENCE</scope>
    <source>
        <strain evidence="2">WA0000018081</strain>
    </source>
</reference>
<comment type="caution">
    <text evidence="2">The sequence shown here is derived from an EMBL/GenBank/DDBJ whole genome shotgun (WGS) entry which is preliminary data.</text>
</comment>